<protein>
    <submittedName>
        <fullName evidence="2">Uncharacterized protein</fullName>
    </submittedName>
</protein>
<reference evidence="2" key="1">
    <citation type="submission" date="2020-05" db="EMBL/GenBank/DDBJ databases">
        <title>WGS assembly of Panicum virgatum.</title>
        <authorList>
            <person name="Lovell J.T."/>
            <person name="Jenkins J."/>
            <person name="Shu S."/>
            <person name="Juenger T.E."/>
            <person name="Schmutz J."/>
        </authorList>
    </citation>
    <scope>NUCLEOTIDE SEQUENCE</scope>
    <source>
        <strain evidence="2">AP13</strain>
    </source>
</reference>
<feature type="compositionally biased region" description="Basic residues" evidence="1">
    <location>
        <begin position="131"/>
        <end position="144"/>
    </location>
</feature>
<evidence type="ECO:0000313" key="2">
    <source>
        <dbReference type="EMBL" id="KAG2653057.1"/>
    </source>
</evidence>
<accession>A0A8T0X2M9</accession>
<feature type="compositionally biased region" description="Polar residues" evidence="1">
    <location>
        <begin position="21"/>
        <end position="33"/>
    </location>
</feature>
<feature type="region of interest" description="Disordered" evidence="1">
    <location>
        <begin position="103"/>
        <end position="175"/>
    </location>
</feature>
<proteinExistence type="predicted"/>
<feature type="region of interest" description="Disordered" evidence="1">
    <location>
        <begin position="1"/>
        <end position="72"/>
    </location>
</feature>
<sequence>MQWPESAEVEPPASAGWRSSVGLSQRLGRSTASARHLRLEHKGTREGMKQLASPLPSEPAASHRAVLPSARAQARAAREAARLLGARSGRGSITGAVLGSSSILREPAPGAPRGVTVPRWARPPTPWRGRERGRARRGQGRRRAAGGSRGVRWGPAAARRPRDQGRSAAARRPRV</sequence>
<organism evidence="2 3">
    <name type="scientific">Panicum virgatum</name>
    <name type="common">Blackwell switchgrass</name>
    <dbReference type="NCBI Taxonomy" id="38727"/>
    <lineage>
        <taxon>Eukaryota</taxon>
        <taxon>Viridiplantae</taxon>
        <taxon>Streptophyta</taxon>
        <taxon>Embryophyta</taxon>
        <taxon>Tracheophyta</taxon>
        <taxon>Spermatophyta</taxon>
        <taxon>Magnoliopsida</taxon>
        <taxon>Liliopsida</taxon>
        <taxon>Poales</taxon>
        <taxon>Poaceae</taxon>
        <taxon>PACMAD clade</taxon>
        <taxon>Panicoideae</taxon>
        <taxon>Panicodae</taxon>
        <taxon>Paniceae</taxon>
        <taxon>Panicinae</taxon>
        <taxon>Panicum</taxon>
        <taxon>Panicum sect. Hiantes</taxon>
    </lineage>
</organism>
<name>A0A8T0X2M9_PANVG</name>
<dbReference type="Proteomes" id="UP000823388">
    <property type="component" value="Chromosome 1N"/>
</dbReference>
<keyword evidence="3" id="KW-1185">Reference proteome</keyword>
<evidence type="ECO:0000256" key="1">
    <source>
        <dbReference type="SAM" id="MobiDB-lite"/>
    </source>
</evidence>
<comment type="caution">
    <text evidence="2">The sequence shown here is derived from an EMBL/GenBank/DDBJ whole genome shotgun (WGS) entry which is preliminary data.</text>
</comment>
<evidence type="ECO:0000313" key="3">
    <source>
        <dbReference type="Proteomes" id="UP000823388"/>
    </source>
</evidence>
<dbReference type="AlphaFoldDB" id="A0A8T0X2M9"/>
<gene>
    <name evidence="2" type="ORF">PVAP13_1NG424519</name>
</gene>
<dbReference type="EMBL" id="CM029038">
    <property type="protein sequence ID" value="KAG2653057.1"/>
    <property type="molecule type" value="Genomic_DNA"/>
</dbReference>